<evidence type="ECO:0000313" key="2">
    <source>
        <dbReference type="Proteomes" id="UP001617213"/>
    </source>
</evidence>
<keyword evidence="2" id="KW-1185">Reference proteome</keyword>
<protein>
    <recommendedName>
        <fullName evidence="3">Transposase</fullName>
    </recommendedName>
</protein>
<sequence>MLTAILHGKAGRVEIDGHQLSWRTLFRKREDLLTSVLFGRMPYLSSCVHDAFLRVLLGNECAVDLGQLSDIQFWPRLSESEGRRYVEPDVLIEYPHHRLLIEVKPPFGGMQTSRQWRAEVQALHRQNDEPKQIILLALGRNHPKWRSSADKLESEFSSIALRVICLDWPELLRRLGLIRDLADSRDEHVFQDWFEAFRLFGMVSDTMPFSDLLPLCKTHDGFRKQLELVQDWTALAKIPTRSASTQDWAALLPIAQTLEKEELVKWT</sequence>
<dbReference type="Proteomes" id="UP001617213">
    <property type="component" value="Unassembled WGS sequence"/>
</dbReference>
<name>A0ABW8DYR4_9PSED</name>
<reference evidence="1 2" key="1">
    <citation type="submission" date="2024-10" db="EMBL/GenBank/DDBJ databases">
        <title>The Natural Products Discovery Center: Release of the First 8490 Sequenced Strains for Exploring Actinobacteria Biosynthetic Diversity.</title>
        <authorList>
            <person name="Kalkreuter E."/>
            <person name="Kautsar S.A."/>
            <person name="Yang D."/>
            <person name="Bader C.D."/>
            <person name="Teijaro C.N."/>
            <person name="Fluegel L."/>
            <person name="Davis C.M."/>
            <person name="Simpson J.R."/>
            <person name="Lauterbach L."/>
            <person name="Steele A.D."/>
            <person name="Gui C."/>
            <person name="Meng S."/>
            <person name="Li G."/>
            <person name="Viehrig K."/>
            <person name="Ye F."/>
            <person name="Su P."/>
            <person name="Kiefer A.F."/>
            <person name="Nichols A."/>
            <person name="Cepeda A.J."/>
            <person name="Yan W."/>
            <person name="Fan B."/>
            <person name="Jiang Y."/>
            <person name="Adhikari A."/>
            <person name="Zheng C.-J."/>
            <person name="Schuster L."/>
            <person name="Cowan T.M."/>
            <person name="Smanski M.J."/>
            <person name="Chevrette M.G."/>
            <person name="De Carvalho L.P.S."/>
            <person name="Shen B."/>
        </authorList>
    </citation>
    <scope>NUCLEOTIDE SEQUENCE [LARGE SCALE GENOMIC DNA]</scope>
    <source>
        <strain evidence="1 2">NPDC087581</strain>
    </source>
</reference>
<dbReference type="EMBL" id="JBIUWZ010000004">
    <property type="protein sequence ID" value="MFJ2677459.1"/>
    <property type="molecule type" value="Genomic_DNA"/>
</dbReference>
<dbReference type="RefSeq" id="WP_154949560.1">
    <property type="nucleotide sequence ID" value="NZ_JBIUWZ010000004.1"/>
</dbReference>
<proteinExistence type="predicted"/>
<comment type="caution">
    <text evidence="1">The sequence shown here is derived from an EMBL/GenBank/DDBJ whole genome shotgun (WGS) entry which is preliminary data.</text>
</comment>
<evidence type="ECO:0008006" key="3">
    <source>
        <dbReference type="Google" id="ProtNLM"/>
    </source>
</evidence>
<accession>A0ABW8DYR4</accession>
<evidence type="ECO:0000313" key="1">
    <source>
        <dbReference type="EMBL" id="MFJ2677459.1"/>
    </source>
</evidence>
<organism evidence="1 2">
    <name type="scientific">Pseudomonas sivasensis</name>
    <dbReference type="NCBI Taxonomy" id="1880678"/>
    <lineage>
        <taxon>Bacteria</taxon>
        <taxon>Pseudomonadati</taxon>
        <taxon>Pseudomonadota</taxon>
        <taxon>Gammaproteobacteria</taxon>
        <taxon>Pseudomonadales</taxon>
        <taxon>Pseudomonadaceae</taxon>
        <taxon>Pseudomonas</taxon>
    </lineage>
</organism>
<gene>
    <name evidence="1" type="ORF">ACIOWJ_05045</name>
</gene>